<feature type="binding site" evidence="8">
    <location>
        <position position="97"/>
    </location>
    <ligand>
        <name>Zn(2+)</name>
        <dbReference type="ChEBI" id="CHEBI:29105"/>
        <label>1</label>
    </ligand>
</feature>
<name>A0ABW1DMW0_9DEIO</name>
<dbReference type="Pfam" id="PF01546">
    <property type="entry name" value="Peptidase_M20"/>
    <property type="match status" value="1"/>
</dbReference>
<keyword evidence="4 8" id="KW-0378">Hydrolase</keyword>
<feature type="active site" evidence="8">
    <location>
        <position position="74"/>
    </location>
</feature>
<dbReference type="HAMAP" id="MF_01120">
    <property type="entry name" value="LysK"/>
    <property type="match status" value="1"/>
</dbReference>
<keyword evidence="7 8" id="KW-0170">Cobalt</keyword>
<dbReference type="EC" id="3.5.1.130" evidence="8"/>
<dbReference type="RefSeq" id="WP_380051653.1">
    <property type="nucleotide sequence ID" value="NZ_JBHSOH010000034.1"/>
</dbReference>
<feature type="binding site" evidence="8">
    <location>
        <position position="154"/>
    </location>
    <ligand>
        <name>Zn(2+)</name>
        <dbReference type="ChEBI" id="CHEBI:29105"/>
        <label>1</label>
    </ligand>
</feature>
<evidence type="ECO:0000256" key="1">
    <source>
        <dbReference type="ARBA" id="ARBA00022490"/>
    </source>
</evidence>
<feature type="binding site" evidence="8">
    <location>
        <position position="97"/>
    </location>
    <ligand>
        <name>Zn(2+)</name>
        <dbReference type="ChEBI" id="CHEBI:29105"/>
        <label>2</label>
    </ligand>
</feature>
<dbReference type="Proteomes" id="UP001595979">
    <property type="component" value="Unassembled WGS sequence"/>
</dbReference>
<evidence type="ECO:0000256" key="7">
    <source>
        <dbReference type="ARBA" id="ARBA00023285"/>
    </source>
</evidence>
<dbReference type="Gene3D" id="3.40.630.10">
    <property type="entry name" value="Zn peptidases"/>
    <property type="match status" value="2"/>
</dbReference>
<evidence type="ECO:0000256" key="4">
    <source>
        <dbReference type="ARBA" id="ARBA00022801"/>
    </source>
</evidence>
<sequence>MTARPGSGPRPAHHDLLIGAVAIPSLSGEEAAVAEFLRGWMATHGFAAHLDGVGNAVGVRGDGPLTVVLLGHMDTVPGEIAVRVDNQGVLHGRGSVDAKGSLCTFAAAVAALPPEALAAARFVVIGATEEEAPSSRGARHALTGYAPDAVFIGEPSGWDALTLGYKGRLVARVRVEKDNFHTAGEGTSAADDLTEGWFRVRAWAAGVGEGEGVFARVQATLQDLGASADGLTQRAWATIGLRLPPGLSPEEAGEALCAAFADLDAEVTLLGHERAVRHPRDNALTRALRVAIRAAGGTPTFKVKTGTSDMNVVAPHWPVPTAAYGPGDSALDHTPEERLSLAEYDRAVAVLTDALTRLAQTLTPAALP</sequence>
<dbReference type="InterPro" id="IPR010175">
    <property type="entry name" value="LysK"/>
</dbReference>
<protein>
    <recommendedName>
        <fullName evidence="8">[LysW]-lysine hydrolase</fullName>
        <ecNumber evidence="8">3.5.1.130</ecNumber>
    </recommendedName>
</protein>
<evidence type="ECO:0000256" key="6">
    <source>
        <dbReference type="ARBA" id="ARBA00023154"/>
    </source>
</evidence>
<dbReference type="GO" id="GO:0016787">
    <property type="term" value="F:hydrolase activity"/>
    <property type="evidence" value="ECO:0007669"/>
    <property type="project" value="UniProtKB-KW"/>
</dbReference>
<dbReference type="NCBIfam" id="NF003367">
    <property type="entry name" value="PRK04443.1"/>
    <property type="match status" value="1"/>
</dbReference>
<comment type="catalytic activity">
    <reaction evidence="8">
        <text>[amino-group carrier protein]-C-terminal-gamma-(L-lysyl)-L-glutamate + H2O = [amino-group carrier protein]-C-terminal-L-glutamate + L-lysine</text>
        <dbReference type="Rhea" id="RHEA:48684"/>
        <dbReference type="Rhea" id="RHEA-COMP:9693"/>
        <dbReference type="Rhea" id="RHEA-COMP:9715"/>
        <dbReference type="ChEBI" id="CHEBI:15377"/>
        <dbReference type="ChEBI" id="CHEBI:32551"/>
        <dbReference type="ChEBI" id="CHEBI:78525"/>
        <dbReference type="ChEBI" id="CHEBI:78526"/>
        <dbReference type="EC" id="3.5.1.130"/>
    </reaction>
</comment>
<keyword evidence="2 8" id="KW-0028">Amino-acid biosynthesis</keyword>
<keyword evidence="5 8" id="KW-0862">Zinc</keyword>
<keyword evidence="10" id="KW-1185">Reference proteome</keyword>
<evidence type="ECO:0000256" key="5">
    <source>
        <dbReference type="ARBA" id="ARBA00022833"/>
    </source>
</evidence>
<evidence type="ECO:0000256" key="3">
    <source>
        <dbReference type="ARBA" id="ARBA00022723"/>
    </source>
</evidence>
<feature type="active site" description="Proton acceptor" evidence="8">
    <location>
        <position position="130"/>
    </location>
</feature>
<reference evidence="10" key="1">
    <citation type="journal article" date="2019" name="Int. J. Syst. Evol. Microbiol.">
        <title>The Global Catalogue of Microorganisms (GCM) 10K type strain sequencing project: providing services to taxonomists for standard genome sequencing and annotation.</title>
        <authorList>
            <consortium name="The Broad Institute Genomics Platform"/>
            <consortium name="The Broad Institute Genome Sequencing Center for Infectious Disease"/>
            <person name="Wu L."/>
            <person name="Ma J."/>
        </authorList>
    </citation>
    <scope>NUCLEOTIDE SEQUENCE [LARGE SCALE GENOMIC DNA]</scope>
    <source>
        <strain evidence="10">CGMCC 1.15053</strain>
    </source>
</reference>
<comment type="similarity">
    <text evidence="8">Belongs to the peptidase M20A family. LysK subfamily.</text>
</comment>
<keyword evidence="3 8" id="KW-0479">Metal-binding</keyword>
<proteinExistence type="inferred from homology"/>
<organism evidence="9 10">
    <name type="scientific">Deinococcus petrolearius</name>
    <dbReference type="NCBI Taxonomy" id="1751295"/>
    <lineage>
        <taxon>Bacteria</taxon>
        <taxon>Thermotogati</taxon>
        <taxon>Deinococcota</taxon>
        <taxon>Deinococci</taxon>
        <taxon>Deinococcales</taxon>
        <taxon>Deinococcaceae</taxon>
        <taxon>Deinococcus</taxon>
    </lineage>
</organism>
<dbReference type="EMBL" id="JBHSOH010000034">
    <property type="protein sequence ID" value="MFC5850013.1"/>
    <property type="molecule type" value="Genomic_DNA"/>
</dbReference>
<dbReference type="PANTHER" id="PTHR43808:SF28">
    <property type="entry name" value="[LYSW]-LYSINE_[LYSW]-ORNITHINE HYDROLASE"/>
    <property type="match status" value="1"/>
</dbReference>
<evidence type="ECO:0000313" key="9">
    <source>
        <dbReference type="EMBL" id="MFC5850013.1"/>
    </source>
</evidence>
<accession>A0ABW1DMW0</accession>
<feature type="binding site" evidence="8">
    <location>
        <position position="131"/>
    </location>
    <ligand>
        <name>Zn(2+)</name>
        <dbReference type="ChEBI" id="CHEBI:29105"/>
        <label>2</label>
    </ligand>
</feature>
<keyword evidence="6 8" id="KW-0457">Lysine biosynthesis</keyword>
<dbReference type="InterPro" id="IPR002933">
    <property type="entry name" value="Peptidase_M20"/>
</dbReference>
<evidence type="ECO:0000256" key="2">
    <source>
        <dbReference type="ARBA" id="ARBA00022605"/>
    </source>
</evidence>
<comment type="cofactor">
    <cofactor evidence="8">
        <name>Zn(2+)</name>
        <dbReference type="ChEBI" id="CHEBI:29105"/>
    </cofactor>
    <cofactor evidence="8">
        <name>Co(2+)</name>
        <dbReference type="ChEBI" id="CHEBI:48828"/>
    </cofactor>
    <text evidence="8">Binds 2 Zn(2+) or Co(2+) ions per subunit.</text>
</comment>
<comment type="caution">
    <text evidence="9">The sequence shown here is derived from an EMBL/GenBank/DDBJ whole genome shotgun (WGS) entry which is preliminary data.</text>
</comment>
<dbReference type="InterPro" id="IPR050072">
    <property type="entry name" value="Peptidase_M20A"/>
</dbReference>
<gene>
    <name evidence="8" type="primary">lysK</name>
    <name evidence="9" type="ORF">ACFPQ6_17055</name>
</gene>
<feature type="binding site" evidence="8">
    <location>
        <position position="72"/>
    </location>
    <ligand>
        <name>Zn(2+)</name>
        <dbReference type="ChEBI" id="CHEBI:29105"/>
        <label>1</label>
    </ligand>
</feature>
<comment type="pathway">
    <text evidence="8">Amino-acid biosynthesis; L-lysine biosynthesis via AAA pathway; L-lysine from L-alpha-aminoadipate (Thermus route): step 5/5.</text>
</comment>
<dbReference type="SUPFAM" id="SSF53187">
    <property type="entry name" value="Zn-dependent exopeptidases"/>
    <property type="match status" value="1"/>
</dbReference>
<evidence type="ECO:0000256" key="8">
    <source>
        <dbReference type="HAMAP-Rule" id="MF_01120"/>
    </source>
</evidence>
<keyword evidence="1 8" id="KW-0963">Cytoplasm</keyword>
<evidence type="ECO:0000313" key="10">
    <source>
        <dbReference type="Proteomes" id="UP001595979"/>
    </source>
</evidence>
<feature type="binding site" evidence="8">
    <location>
        <position position="333"/>
    </location>
    <ligand>
        <name>Zn(2+)</name>
        <dbReference type="ChEBI" id="CHEBI:29105"/>
        <label>2</label>
    </ligand>
</feature>
<dbReference type="PANTHER" id="PTHR43808">
    <property type="entry name" value="ACETYLORNITHINE DEACETYLASE"/>
    <property type="match status" value="1"/>
</dbReference>
<comment type="function">
    <text evidence="8">Catalyzes the release of L-lysine from [LysW]-gamma-L-lysine.</text>
</comment>
<dbReference type="NCBIfam" id="TIGR01902">
    <property type="entry name" value="dapE-lys-deAc"/>
    <property type="match status" value="1"/>
</dbReference>
<comment type="subcellular location">
    <subcellularLocation>
        <location evidence="8">Cytoplasm</location>
    </subcellularLocation>
</comment>